<evidence type="ECO:0000256" key="13">
    <source>
        <dbReference type="ARBA" id="ARBA00052481"/>
    </source>
</evidence>
<dbReference type="InterPro" id="IPR003020">
    <property type="entry name" value="HCO3_transpt_euk"/>
</dbReference>
<dbReference type="GO" id="GO:0006820">
    <property type="term" value="P:monoatomic anion transport"/>
    <property type="evidence" value="ECO:0007669"/>
    <property type="project" value="InterPro"/>
</dbReference>
<evidence type="ECO:0000256" key="9">
    <source>
        <dbReference type="ARBA" id="ARBA00022989"/>
    </source>
</evidence>
<evidence type="ECO:0000256" key="1">
    <source>
        <dbReference type="ARBA" id="ARBA00004554"/>
    </source>
</evidence>
<dbReference type="InterPro" id="IPR011531">
    <property type="entry name" value="HCO3_transpt-like_TM_dom"/>
</dbReference>
<feature type="non-terminal residue" evidence="18">
    <location>
        <position position="1"/>
    </location>
</feature>
<dbReference type="Proteomes" id="UP000053258">
    <property type="component" value="Unassembled WGS sequence"/>
</dbReference>
<evidence type="ECO:0000256" key="12">
    <source>
        <dbReference type="ARBA" id="ARBA00023180"/>
    </source>
</evidence>
<keyword evidence="7 16" id="KW-0812">Transmembrane</keyword>
<evidence type="ECO:0000256" key="5">
    <source>
        <dbReference type="ARBA" id="ARBA00022475"/>
    </source>
</evidence>
<dbReference type="GO" id="GO:0050801">
    <property type="term" value="P:monoatomic ion homeostasis"/>
    <property type="evidence" value="ECO:0007669"/>
    <property type="project" value="UniProtKB-ARBA"/>
</dbReference>
<evidence type="ECO:0000256" key="16">
    <source>
        <dbReference type="SAM" id="Phobius"/>
    </source>
</evidence>
<feature type="transmembrane region" description="Helical" evidence="16">
    <location>
        <begin position="647"/>
        <end position="670"/>
    </location>
</feature>
<feature type="transmembrane region" description="Helical" evidence="16">
    <location>
        <begin position="603"/>
        <end position="626"/>
    </location>
</feature>
<comment type="similarity">
    <text evidence="2">Belongs to the anion exchanger (TC 2.A.31) family.</text>
</comment>
<dbReference type="GO" id="GO:0015293">
    <property type="term" value="F:symporter activity"/>
    <property type="evidence" value="ECO:0007669"/>
    <property type="project" value="UniProtKB-KW"/>
</dbReference>
<keyword evidence="12" id="KW-0325">Glycoprotein</keyword>
<organism evidence="18 19">
    <name type="scientific">Manacus vitellinus</name>
    <name type="common">golden-collared manakin</name>
    <dbReference type="NCBI Taxonomy" id="328815"/>
    <lineage>
        <taxon>Eukaryota</taxon>
        <taxon>Metazoa</taxon>
        <taxon>Chordata</taxon>
        <taxon>Craniata</taxon>
        <taxon>Vertebrata</taxon>
        <taxon>Euteleostomi</taxon>
        <taxon>Archelosauria</taxon>
        <taxon>Archosauria</taxon>
        <taxon>Dinosauria</taxon>
        <taxon>Saurischia</taxon>
        <taxon>Theropoda</taxon>
        <taxon>Coelurosauria</taxon>
        <taxon>Aves</taxon>
        <taxon>Neognathae</taxon>
        <taxon>Neoaves</taxon>
        <taxon>Telluraves</taxon>
        <taxon>Australaves</taxon>
        <taxon>Passeriformes</taxon>
        <taxon>Pipridae</taxon>
        <taxon>Manacus</taxon>
    </lineage>
</organism>
<dbReference type="Gene3D" id="3.40.930.10">
    <property type="entry name" value="Mannitol-specific EII, Chain A"/>
    <property type="match status" value="1"/>
</dbReference>
<dbReference type="FunFam" id="3.40.930.10:FF:000013">
    <property type="entry name" value="Solute carrier family 4 member 11"/>
    <property type="match status" value="1"/>
</dbReference>
<name>A0A093S1N7_9PASS</name>
<reference evidence="18 19" key="1">
    <citation type="submission" date="2014-06" db="EMBL/GenBank/DDBJ databases">
        <title>Genome evolution of avian class.</title>
        <authorList>
            <person name="Zhang G."/>
            <person name="Li C."/>
        </authorList>
    </citation>
    <scope>NUCLEOTIDE SEQUENCE [LARGE SCALE GENOMIC DNA]</scope>
    <source>
        <strain evidence="18">BGI_N305</strain>
    </source>
</reference>
<dbReference type="PRINTS" id="PR01231">
    <property type="entry name" value="HCO3TRNSPORT"/>
</dbReference>
<feature type="domain" description="Bicarbonate transporter-like transmembrane" evidence="17">
    <location>
        <begin position="297"/>
        <end position="821"/>
    </location>
</feature>
<feature type="transmembrane region" description="Helical" evidence="16">
    <location>
        <begin position="413"/>
        <end position="434"/>
    </location>
</feature>
<keyword evidence="8" id="KW-0769">Symport</keyword>
<dbReference type="Gene3D" id="1.10.287.570">
    <property type="entry name" value="Helical hairpin bin"/>
    <property type="match status" value="1"/>
</dbReference>
<dbReference type="Pfam" id="PF00955">
    <property type="entry name" value="HCO3_cotransp"/>
    <property type="match status" value="1"/>
</dbReference>
<dbReference type="SUPFAM" id="SSF55804">
    <property type="entry name" value="Phoshotransferase/anion transport protein"/>
    <property type="match status" value="1"/>
</dbReference>
<dbReference type="AlphaFoldDB" id="A0A093S1N7"/>
<keyword evidence="5" id="KW-1003">Cell membrane</keyword>
<dbReference type="PANTHER" id="PTHR11453">
    <property type="entry name" value="ANION EXCHANGE PROTEIN"/>
    <property type="match status" value="1"/>
</dbReference>
<feature type="transmembrane region" description="Helical" evidence="16">
    <location>
        <begin position="708"/>
        <end position="728"/>
    </location>
</feature>
<protein>
    <recommendedName>
        <fullName evidence="14">Solute carrier family 4 member 11</fullName>
    </recommendedName>
    <alternativeName>
        <fullName evidence="15">Sodium borate cotransporter 1</fullName>
    </alternativeName>
</protein>
<keyword evidence="6" id="KW-0039">Anion exchange</keyword>
<accession>A0A093S1N7</accession>
<feature type="transmembrane region" description="Helical" evidence="16">
    <location>
        <begin position="564"/>
        <end position="583"/>
    </location>
</feature>
<comment type="catalytic activity">
    <reaction evidence="13">
        <text>tetrahydroxoborate(in) + 2 Na(+)(in) = tetrahydroxoborate(out) + 2 Na(+)(out)</text>
        <dbReference type="Rhea" id="RHEA:66816"/>
        <dbReference type="ChEBI" id="CHEBI:29101"/>
        <dbReference type="ChEBI" id="CHEBI:41132"/>
    </reaction>
    <physiologicalReaction direction="left-to-right" evidence="13">
        <dbReference type="Rhea" id="RHEA:66817"/>
    </physiologicalReaction>
</comment>
<evidence type="ECO:0000256" key="2">
    <source>
        <dbReference type="ARBA" id="ARBA00010993"/>
    </source>
</evidence>
<feature type="transmembrane region" description="Helical" evidence="16">
    <location>
        <begin position="781"/>
        <end position="800"/>
    </location>
</feature>
<keyword evidence="11 16" id="KW-0472">Membrane</keyword>
<evidence type="ECO:0000256" key="6">
    <source>
        <dbReference type="ARBA" id="ARBA00022681"/>
    </source>
</evidence>
<evidence type="ECO:0000259" key="17">
    <source>
        <dbReference type="Pfam" id="PF00955"/>
    </source>
</evidence>
<dbReference type="EMBL" id="KL669626">
    <property type="protein sequence ID" value="KFW76899.1"/>
    <property type="molecule type" value="Genomic_DNA"/>
</dbReference>
<proteinExistence type="inferred from homology"/>
<evidence type="ECO:0000256" key="15">
    <source>
        <dbReference type="ARBA" id="ARBA00078657"/>
    </source>
</evidence>
<dbReference type="GO" id="GO:0016323">
    <property type="term" value="C:basolateral plasma membrane"/>
    <property type="evidence" value="ECO:0007669"/>
    <property type="project" value="UniProtKB-SubCell"/>
</dbReference>
<dbReference type="FunFam" id="1.10.287.570:FF:000002">
    <property type="entry name" value="Solute carrier family 4 member 11"/>
    <property type="match status" value="1"/>
</dbReference>
<dbReference type="InterPro" id="IPR016152">
    <property type="entry name" value="PTrfase/Anion_transptr"/>
</dbReference>
<sequence>FFVSPSGYLKCHTDDGPEAKEETASEELYDTVNSTIVSADSIRFFVNVNLEGAPRATAESESAGCVLLHTSRKYLKLKNFEEEVRAQRDLDGFLARASIILDETATSLDDVLREMLRHFAEDPENMEPSCNFEKIMSTLFTDSGTPREGNVHLLSDTIQGVTATVTGVQYQQSWLCIICTIKSLQRRHVCISRLERPQNWGENSCEVRFVILVLAPPKMKSTKTATEVGRTFATMFSDITFRQKLLETKTEEEFKEALVHQRHLLTVVNQRPSGRSDGHKSHGHKPLKLHEFLNVGKGISDDIARRFPVYALDFTDGVIGNNKAIGKYITTMIFLYFACLLPSIAFGSLNDENTRGAIDVRKTIVGQSIGGLLYALFSGQPLVVLLTTAPLAIYINVIRGICDDYHLDFNAFYAWIGLWNSFFLVMYSLFNFSLLMKLFKRSTEEIIALFIAITFVLDAIKGITKVFKKYYYYGSTGDNYLGKEGADAMSSLGINTTFLMNSSVSRSMSLENQTCTHGVHYGRETAVLSLMLMLGTLWLGHTLYQFKKSPYLHARVREILSDCALPISVLTFSVVGSCIFKEIEMSSFKYDTADSLFVLAPVQSLSIGSVMSAMGLGFLLSMLFFIEQNIVASLTNAPENRLVKGTAYHWDLLLVALINTGLSVFGLPWIHAAFPHSPMHVRALAYVEERVESGHIYETIVSVKETRLTSLVANFLVGLSLLLLPFPLQWIPKPVLYGLFLYIALTSIDGNQLFERVALLLKEQTAYPPTHYIRRVPQRKIHYFTGLQVLQLLILCGFGMSPLPYMKMIFPLIMIGMIPIRY</sequence>
<feature type="transmembrane region" description="Helical" evidence="16">
    <location>
        <begin position="328"/>
        <end position="350"/>
    </location>
</feature>
<keyword evidence="4" id="KW-0813">Transport</keyword>
<keyword evidence="10" id="KW-0406">Ion transport</keyword>
<feature type="transmembrane region" description="Helical" evidence="16">
    <location>
        <begin position="526"/>
        <end position="544"/>
    </location>
</feature>
<dbReference type="STRING" id="328815.ENSMVIP00005001417"/>
<evidence type="ECO:0000256" key="7">
    <source>
        <dbReference type="ARBA" id="ARBA00022692"/>
    </source>
</evidence>
<dbReference type="GO" id="GO:0005452">
    <property type="term" value="F:solute:inorganic anion antiporter activity"/>
    <property type="evidence" value="ECO:0007669"/>
    <property type="project" value="InterPro"/>
</dbReference>
<dbReference type="PANTHER" id="PTHR11453:SF127">
    <property type="entry name" value="SOLUTE CARRIER FAMILY 4 MEMBER 11"/>
    <property type="match status" value="1"/>
</dbReference>
<keyword evidence="19" id="KW-1185">Reference proteome</keyword>
<evidence type="ECO:0000313" key="19">
    <source>
        <dbReference type="Proteomes" id="UP000053258"/>
    </source>
</evidence>
<dbReference type="GO" id="GO:0042044">
    <property type="term" value="P:fluid transport"/>
    <property type="evidence" value="ECO:0007669"/>
    <property type="project" value="UniProtKB-ARBA"/>
</dbReference>
<comment type="subunit">
    <text evidence="3">Homodimer.</text>
</comment>
<feature type="transmembrane region" description="Helical" evidence="16">
    <location>
        <begin position="371"/>
        <end position="393"/>
    </location>
</feature>
<evidence type="ECO:0000256" key="3">
    <source>
        <dbReference type="ARBA" id="ARBA00011738"/>
    </source>
</evidence>
<evidence type="ECO:0000313" key="18">
    <source>
        <dbReference type="EMBL" id="KFW76899.1"/>
    </source>
</evidence>
<feature type="non-terminal residue" evidence="18">
    <location>
        <position position="822"/>
    </location>
</feature>
<evidence type="ECO:0000256" key="4">
    <source>
        <dbReference type="ARBA" id="ARBA00022448"/>
    </source>
</evidence>
<evidence type="ECO:0000256" key="10">
    <source>
        <dbReference type="ARBA" id="ARBA00023065"/>
    </source>
</evidence>
<comment type="subcellular location">
    <subcellularLocation>
        <location evidence="1">Basolateral cell membrane</location>
        <topology evidence="1">Multi-pass membrane protein</topology>
    </subcellularLocation>
</comment>
<evidence type="ECO:0000256" key="11">
    <source>
        <dbReference type="ARBA" id="ARBA00023136"/>
    </source>
</evidence>
<evidence type="ECO:0000256" key="14">
    <source>
        <dbReference type="ARBA" id="ARBA00071259"/>
    </source>
</evidence>
<keyword evidence="9 16" id="KW-1133">Transmembrane helix</keyword>
<gene>
    <name evidence="18" type="ORF">N305_10031</name>
</gene>
<evidence type="ECO:0000256" key="8">
    <source>
        <dbReference type="ARBA" id="ARBA00022847"/>
    </source>
</evidence>
<dbReference type="OrthoDB" id="1735926at2759"/>